<keyword evidence="3 6" id="KW-0808">Transferase</keyword>
<evidence type="ECO:0000256" key="4">
    <source>
        <dbReference type="ARBA" id="ARBA00023315"/>
    </source>
</evidence>
<dbReference type="CDD" id="cd04301">
    <property type="entry name" value="NAT_SF"/>
    <property type="match status" value="1"/>
</dbReference>
<dbReference type="SUPFAM" id="SSF55729">
    <property type="entry name" value="Acyl-CoA N-acyltransferases (Nat)"/>
    <property type="match status" value="1"/>
</dbReference>
<evidence type="ECO:0000313" key="6">
    <source>
        <dbReference type="EMBL" id="KAF0567875.1"/>
    </source>
</evidence>
<dbReference type="RefSeq" id="WP_160023049.1">
    <property type="nucleotide sequence ID" value="NZ_VZIZ01000031.1"/>
</dbReference>
<dbReference type="PANTHER" id="PTHR43420:SF12">
    <property type="entry name" value="N-ACETYLTRANSFERASE DOMAIN-CONTAINING PROTEIN"/>
    <property type="match status" value="1"/>
</dbReference>
<dbReference type="InterPro" id="IPR050680">
    <property type="entry name" value="YpeA/RimI_acetyltransf"/>
</dbReference>
<sequence length="164" mass="18783">MFAIEVLPTNAVELEYVIQTVANIEATVQPDDAWNQKTLAELLEQDSIRLLIAYDQAKEDSTSYREIVGYCLYQTTFEQAEVLRIGTDPKYQRQGIASQVLNKLHELLQINQVESLLLEVRADNTAAIALYEQQAFSIIHRRKGYYKVPHKPAVDALIMQHTYI</sequence>
<accession>A0A6N7BW37</accession>
<dbReference type="AlphaFoldDB" id="A0A6N7BW37"/>
<keyword evidence="2" id="KW-0963">Cytoplasm</keyword>
<dbReference type="NCBIfam" id="TIGR01575">
    <property type="entry name" value="rimI"/>
    <property type="match status" value="1"/>
</dbReference>
<dbReference type="Gene3D" id="3.40.630.30">
    <property type="match status" value="1"/>
</dbReference>
<feature type="domain" description="N-acetyltransferase" evidence="5">
    <location>
        <begin position="4"/>
        <end position="164"/>
    </location>
</feature>
<dbReference type="InterPro" id="IPR006464">
    <property type="entry name" value="AcTrfase_RimI/Ard1"/>
</dbReference>
<keyword evidence="7" id="KW-1185">Reference proteome</keyword>
<reference evidence="6 7" key="1">
    <citation type="submission" date="2019-09" db="EMBL/GenBank/DDBJ databases">
        <title>Draft genome sequence of Psychrobacter nivimaris LAMA 639, in search for biotechnological relevant genes.</title>
        <authorList>
            <person name="Lima A.O.S."/>
            <person name="Staloch B.E.K."/>
            <person name="Freitas R.C."/>
            <person name="Niero H."/>
            <person name="Silva M.A.C."/>
        </authorList>
    </citation>
    <scope>NUCLEOTIDE SEQUENCE [LARGE SCALE GENOMIC DNA]</scope>
    <source>
        <strain evidence="6 7">LAMA 639</strain>
    </source>
</reference>
<dbReference type="Proteomes" id="UP000471465">
    <property type="component" value="Unassembled WGS sequence"/>
</dbReference>
<keyword evidence="4 6" id="KW-0012">Acyltransferase</keyword>
<dbReference type="InterPro" id="IPR016181">
    <property type="entry name" value="Acyl_CoA_acyltransferase"/>
</dbReference>
<comment type="caution">
    <text evidence="6">The sequence shown here is derived from an EMBL/GenBank/DDBJ whole genome shotgun (WGS) entry which is preliminary data.</text>
</comment>
<evidence type="ECO:0000256" key="1">
    <source>
        <dbReference type="ARBA" id="ARBA00005395"/>
    </source>
</evidence>
<dbReference type="EMBL" id="VZIZ01000031">
    <property type="protein sequence ID" value="KAF0567875.1"/>
    <property type="molecule type" value="Genomic_DNA"/>
</dbReference>
<protein>
    <submittedName>
        <fullName evidence="6">Ribosomal-protein-S18p-alanine acetyltransferase</fullName>
        <ecNumber evidence="6">2.3.1.267</ecNumber>
    </submittedName>
</protein>
<dbReference type="GO" id="GO:0008999">
    <property type="term" value="F:protein-N-terminal-alanine acetyltransferase activity"/>
    <property type="evidence" value="ECO:0007669"/>
    <property type="project" value="UniProtKB-EC"/>
</dbReference>
<evidence type="ECO:0000259" key="5">
    <source>
        <dbReference type="PROSITE" id="PS51186"/>
    </source>
</evidence>
<dbReference type="InterPro" id="IPR000182">
    <property type="entry name" value="GNAT_dom"/>
</dbReference>
<proteinExistence type="inferred from homology"/>
<dbReference type="PROSITE" id="PS51186">
    <property type="entry name" value="GNAT"/>
    <property type="match status" value="1"/>
</dbReference>
<gene>
    <name evidence="6" type="ORF">FQV37_1640</name>
</gene>
<dbReference type="Pfam" id="PF00583">
    <property type="entry name" value="Acetyltransf_1"/>
    <property type="match status" value="1"/>
</dbReference>
<evidence type="ECO:0000256" key="2">
    <source>
        <dbReference type="ARBA" id="ARBA00022490"/>
    </source>
</evidence>
<organism evidence="6 7">
    <name type="scientific">Psychrobacter nivimaris</name>
    <dbReference type="NCBI Taxonomy" id="281738"/>
    <lineage>
        <taxon>Bacteria</taxon>
        <taxon>Pseudomonadati</taxon>
        <taxon>Pseudomonadota</taxon>
        <taxon>Gammaproteobacteria</taxon>
        <taxon>Moraxellales</taxon>
        <taxon>Moraxellaceae</taxon>
        <taxon>Psychrobacter</taxon>
    </lineage>
</organism>
<dbReference type="PANTHER" id="PTHR43420">
    <property type="entry name" value="ACETYLTRANSFERASE"/>
    <property type="match status" value="1"/>
</dbReference>
<evidence type="ECO:0000313" key="7">
    <source>
        <dbReference type="Proteomes" id="UP000471465"/>
    </source>
</evidence>
<evidence type="ECO:0000256" key="3">
    <source>
        <dbReference type="ARBA" id="ARBA00022679"/>
    </source>
</evidence>
<dbReference type="EC" id="2.3.1.267" evidence="6"/>
<comment type="similarity">
    <text evidence="1">Belongs to the acetyltransferase family. RimI subfamily.</text>
</comment>
<name>A0A6N7BW37_9GAMM</name>